<keyword evidence="2 3" id="KW-0802">TPR repeat</keyword>
<organism evidence="4 5">
    <name type="scientific">Rhodopirellula europaea 6C</name>
    <dbReference type="NCBI Taxonomy" id="1263867"/>
    <lineage>
        <taxon>Bacteria</taxon>
        <taxon>Pseudomonadati</taxon>
        <taxon>Planctomycetota</taxon>
        <taxon>Planctomycetia</taxon>
        <taxon>Pirellulales</taxon>
        <taxon>Pirellulaceae</taxon>
        <taxon>Rhodopirellula</taxon>
    </lineage>
</organism>
<dbReference type="PANTHER" id="PTHR44858:SF1">
    <property type="entry name" value="UDP-N-ACETYLGLUCOSAMINE--PEPTIDE N-ACETYLGLUCOSAMINYLTRANSFERASE SPINDLY-RELATED"/>
    <property type="match status" value="1"/>
</dbReference>
<evidence type="ECO:0000313" key="4">
    <source>
        <dbReference type="EMBL" id="EMB14216.1"/>
    </source>
</evidence>
<protein>
    <submittedName>
        <fullName evidence="4">TPR repeat-containing protein</fullName>
    </submittedName>
</protein>
<dbReference type="SUPFAM" id="SSF48452">
    <property type="entry name" value="TPR-like"/>
    <property type="match status" value="2"/>
</dbReference>
<sequence length="341" mass="38844">MMPANKQQHVKVIAECTEELEACPDDLYALSLRGSSWNELKQYENAIADFDKVLCWAPDRVDALNNRGRAYSGQGHHNLAIADFTKAIGLASKQNDLQHIYFNRGRSQRLKGNHEESIEDFNEAIRRDPQYAKAIRMRGLAWNDLEQFRKAISDFDLSIRIDPKSAASYHGRACAWVRLGKLRKGIADFTRAILVDPNDPENAATHANRGRVWRRKGRYCKALSDYERALEIDDCSAQRLVDLADFLATCPKGRFRDGSRSLQLITEACEIMDHISAEHLDCLASAHAARGNFSSAISFQKKALAIAPEDDDRINMRRYIESYEAGQLCVDERPRWLERWA</sequence>
<dbReference type="Pfam" id="PF13432">
    <property type="entry name" value="TPR_16"/>
    <property type="match status" value="1"/>
</dbReference>
<gene>
    <name evidence="4" type="ORF">RE6C_05062</name>
</gene>
<evidence type="ECO:0000256" key="2">
    <source>
        <dbReference type="ARBA" id="ARBA00022803"/>
    </source>
</evidence>
<keyword evidence="5" id="KW-1185">Reference proteome</keyword>
<dbReference type="SMART" id="SM00028">
    <property type="entry name" value="TPR"/>
    <property type="match status" value="7"/>
</dbReference>
<dbReference type="InterPro" id="IPR013105">
    <property type="entry name" value="TPR_2"/>
</dbReference>
<dbReference type="RefSeq" id="WP_008660781.1">
    <property type="nucleotide sequence ID" value="NZ_ANMO01000224.1"/>
</dbReference>
<dbReference type="InterPro" id="IPR050498">
    <property type="entry name" value="Ycf3"/>
</dbReference>
<feature type="repeat" description="TPR" evidence="3">
    <location>
        <begin position="132"/>
        <end position="165"/>
    </location>
</feature>
<feature type="repeat" description="TPR" evidence="3">
    <location>
        <begin position="203"/>
        <end position="236"/>
    </location>
</feature>
<feature type="repeat" description="TPR" evidence="3">
    <location>
        <begin position="277"/>
        <end position="310"/>
    </location>
</feature>
<dbReference type="InterPro" id="IPR019734">
    <property type="entry name" value="TPR_rpt"/>
</dbReference>
<dbReference type="PATRIC" id="fig|1263867.3.peg.5419"/>
<dbReference type="Pfam" id="PF07719">
    <property type="entry name" value="TPR_2"/>
    <property type="match status" value="1"/>
</dbReference>
<evidence type="ECO:0000256" key="3">
    <source>
        <dbReference type="PROSITE-ProRule" id="PRU00339"/>
    </source>
</evidence>
<dbReference type="PANTHER" id="PTHR44858">
    <property type="entry name" value="TETRATRICOPEPTIDE REPEAT PROTEIN 6"/>
    <property type="match status" value="1"/>
</dbReference>
<dbReference type="Gene3D" id="1.25.40.10">
    <property type="entry name" value="Tetratricopeptide repeat domain"/>
    <property type="match status" value="3"/>
</dbReference>
<feature type="repeat" description="TPR" evidence="3">
    <location>
        <begin position="61"/>
        <end position="94"/>
    </location>
</feature>
<name>M2A438_9BACT</name>
<comment type="caution">
    <text evidence="4">The sequence shown here is derived from an EMBL/GenBank/DDBJ whole genome shotgun (WGS) entry which is preliminary data.</text>
</comment>
<proteinExistence type="predicted"/>
<reference evidence="4" key="1">
    <citation type="submission" date="2012-11" db="EMBL/GenBank/DDBJ databases">
        <title>Permanent draft genomes of Rhodopirellula europaea strain SH398 and 6C.</title>
        <authorList>
            <person name="Richter M."/>
            <person name="Richter-Heitmann T."/>
            <person name="Frank C."/>
            <person name="Harder J."/>
            <person name="Glockner F.O."/>
        </authorList>
    </citation>
    <scope>NUCLEOTIDE SEQUENCE</scope>
    <source>
        <strain evidence="4">6C</strain>
    </source>
</reference>
<dbReference type="EMBL" id="ANMO01000224">
    <property type="protein sequence ID" value="EMB14216.1"/>
    <property type="molecule type" value="Genomic_DNA"/>
</dbReference>
<feature type="repeat" description="TPR" evidence="3">
    <location>
        <begin position="98"/>
        <end position="131"/>
    </location>
</feature>
<dbReference type="AlphaFoldDB" id="M2A438"/>
<evidence type="ECO:0000256" key="1">
    <source>
        <dbReference type="ARBA" id="ARBA00022737"/>
    </source>
</evidence>
<dbReference type="Pfam" id="PF13374">
    <property type="entry name" value="TPR_10"/>
    <property type="match status" value="1"/>
</dbReference>
<feature type="repeat" description="TPR" evidence="3">
    <location>
        <begin position="166"/>
        <end position="199"/>
    </location>
</feature>
<evidence type="ECO:0000313" key="5">
    <source>
        <dbReference type="Proteomes" id="UP000011529"/>
    </source>
</evidence>
<dbReference type="PROSITE" id="PS50005">
    <property type="entry name" value="TPR"/>
    <property type="match status" value="7"/>
</dbReference>
<dbReference type="InterPro" id="IPR011990">
    <property type="entry name" value="TPR-like_helical_dom_sf"/>
</dbReference>
<dbReference type="Pfam" id="PF13181">
    <property type="entry name" value="TPR_8"/>
    <property type="match status" value="1"/>
</dbReference>
<reference evidence="4" key="2">
    <citation type="journal article" date="2013" name="Mar. Genomics">
        <title>Expression of sulfatases in Rhodopirellula baltica and the diversity of sulfatases in the genus Rhodopirellula.</title>
        <authorList>
            <person name="Wegner C.E."/>
            <person name="Richter-Heitmann T."/>
            <person name="Klindworth A."/>
            <person name="Klockow C."/>
            <person name="Richter M."/>
            <person name="Achstetter T."/>
            <person name="Glockner F.O."/>
            <person name="Harder J."/>
        </authorList>
    </citation>
    <scope>NUCLEOTIDE SEQUENCE [LARGE SCALE GENOMIC DNA]</scope>
    <source>
        <strain evidence="4">6C</strain>
    </source>
</reference>
<keyword evidence="1" id="KW-0677">Repeat</keyword>
<dbReference type="Proteomes" id="UP000011529">
    <property type="component" value="Unassembled WGS sequence"/>
</dbReference>
<feature type="repeat" description="TPR" evidence="3">
    <location>
        <begin position="27"/>
        <end position="60"/>
    </location>
</feature>
<accession>M2A438</accession>